<proteinExistence type="predicted"/>
<evidence type="ECO:0000313" key="3">
    <source>
        <dbReference type="EMBL" id="MDW9207434.1"/>
    </source>
</evidence>
<organism evidence="3 4">
    <name type="scientific">Bacillus thuringiensis serovar toumanoffi</name>
    <dbReference type="NCBI Taxonomy" id="180862"/>
    <lineage>
        <taxon>Bacteria</taxon>
        <taxon>Bacillati</taxon>
        <taxon>Bacillota</taxon>
        <taxon>Bacilli</taxon>
        <taxon>Bacillales</taxon>
        <taxon>Bacillaceae</taxon>
        <taxon>Bacillus</taxon>
        <taxon>Bacillus cereus group</taxon>
    </lineage>
</organism>
<dbReference type="InterPro" id="IPR036397">
    <property type="entry name" value="RNaseH_sf"/>
</dbReference>
<name>A0ABD5HRA6_BACTU</name>
<reference evidence="3 4" key="1">
    <citation type="submission" date="2023-10" db="EMBL/GenBank/DDBJ databases">
        <title>Draft Genome Sequence of Bacillus thuringiensis serovar. toumanoffi 4059: Identification of a Novel Cry Protein Candidate.</title>
        <authorList>
            <person name="Murdoch R.W."/>
            <person name="Gemler B."/>
            <person name="Heater B.S."/>
        </authorList>
    </citation>
    <scope>NUCLEOTIDE SEQUENCE [LARGE SCALE GENOMIC DNA]</scope>
    <source>
        <strain evidence="3 4">4059</strain>
    </source>
</reference>
<dbReference type="InterPro" id="IPR050900">
    <property type="entry name" value="Transposase_IS3/IS150/IS904"/>
</dbReference>
<dbReference type="PANTHER" id="PTHR46889:SF4">
    <property type="entry name" value="TRANSPOSASE INSO FOR INSERTION SEQUENCE ELEMENT IS911B-RELATED"/>
    <property type="match status" value="1"/>
</dbReference>
<dbReference type="SUPFAM" id="SSF53098">
    <property type="entry name" value="Ribonuclease H-like"/>
    <property type="match status" value="1"/>
</dbReference>
<evidence type="ECO:0000313" key="4">
    <source>
        <dbReference type="Proteomes" id="UP001272716"/>
    </source>
</evidence>
<dbReference type="PANTHER" id="PTHR46889">
    <property type="entry name" value="TRANSPOSASE INSF FOR INSERTION SEQUENCE IS3B-RELATED"/>
    <property type="match status" value="1"/>
</dbReference>
<comment type="function">
    <text evidence="1">Involved in the transposition of the insertion sequence.</text>
</comment>
<dbReference type="PROSITE" id="PS50994">
    <property type="entry name" value="INTEGRASE"/>
    <property type="match status" value="1"/>
</dbReference>
<gene>
    <name evidence="3" type="ORF">BTTOUR_01200</name>
</gene>
<dbReference type="AlphaFoldDB" id="A0ABD5HRA6"/>
<accession>A0ABD5HRA6</accession>
<dbReference type="EMBL" id="JAWQCK010000001">
    <property type="protein sequence ID" value="MDW9207434.1"/>
    <property type="molecule type" value="Genomic_DNA"/>
</dbReference>
<feature type="domain" description="Integrase catalytic" evidence="2">
    <location>
        <begin position="1"/>
        <end position="85"/>
    </location>
</feature>
<evidence type="ECO:0000256" key="1">
    <source>
        <dbReference type="ARBA" id="ARBA00002286"/>
    </source>
</evidence>
<dbReference type="InterPro" id="IPR001584">
    <property type="entry name" value="Integrase_cat-core"/>
</dbReference>
<dbReference type="InterPro" id="IPR012337">
    <property type="entry name" value="RNaseH-like_sf"/>
</dbReference>
<sequence>MRQYHQSLKKHNVIQSMSRKGNCLDNAVMENFFGLLKSELLYLKEFESMEQFKQELETYIHYYNHKRIKIKLKGLSPVQYRVQSLVAA</sequence>
<evidence type="ECO:0000259" key="2">
    <source>
        <dbReference type="PROSITE" id="PS50994"/>
    </source>
</evidence>
<dbReference type="Pfam" id="PF13333">
    <property type="entry name" value="rve_2"/>
    <property type="match status" value="1"/>
</dbReference>
<protein>
    <submittedName>
        <fullName evidence="3">IS3 family transposase</fullName>
    </submittedName>
</protein>
<dbReference type="Gene3D" id="3.30.420.10">
    <property type="entry name" value="Ribonuclease H-like superfamily/Ribonuclease H"/>
    <property type="match status" value="1"/>
</dbReference>
<comment type="caution">
    <text evidence="3">The sequence shown here is derived from an EMBL/GenBank/DDBJ whole genome shotgun (WGS) entry which is preliminary data.</text>
</comment>
<dbReference type="Proteomes" id="UP001272716">
    <property type="component" value="Unassembled WGS sequence"/>
</dbReference>